<dbReference type="PROSITE" id="PS51898">
    <property type="entry name" value="TYR_RECOMBINASE"/>
    <property type="match status" value="1"/>
</dbReference>
<dbReference type="InterPro" id="IPR002104">
    <property type="entry name" value="Integrase_catalytic"/>
</dbReference>
<dbReference type="InterPro" id="IPR010998">
    <property type="entry name" value="Integrase_recombinase_N"/>
</dbReference>
<sequence length="419" mass="48938">MSRASNANLQDKDIRKLQILDKRYSRVVGNPKELYIFVYPSGVKTFYIKHKKTSIKLHNFREGIYSVAEARCDAIDLLHRLINGLDLKENKDKYLFKHLFERYIAQKRKKGLQESYITKVELTVKKYIYPKFANTDVKNISYTNLLEILNAIFRPNEIQSSRLETLHRLINHISNTFELALKDRYIEYNPISSLHNEFPTVNKFKIMHQLDTRLPALTDDNKIKEFIQELKADSKMALQTKRAVYIQILSANRPINTVSAKWRDIDLEKGIWTISAKEMKTSVEHIIALSSQMIKVFKEQRLFCDETLSPYVFPSLESKSGHICVETISKAIRYVNNKNYSGLITSHGFRATFRTICSKNKAELLKLGITDEVIESVLAHKESNKVKYAYEREKATIEQKAKLMQWYGDYLDRLESLFD</sequence>
<dbReference type="Pfam" id="PF00589">
    <property type="entry name" value="Phage_integrase"/>
    <property type="match status" value="1"/>
</dbReference>
<dbReference type="PANTHER" id="PTHR30629">
    <property type="entry name" value="PROPHAGE INTEGRASE"/>
    <property type="match status" value="1"/>
</dbReference>
<evidence type="ECO:0000256" key="4">
    <source>
        <dbReference type="ARBA" id="ARBA00023172"/>
    </source>
</evidence>
<dbReference type="AlphaFoldDB" id="A0A1X9T389"/>
<proteinExistence type="inferred from homology"/>
<accession>A0A1X9T389</accession>
<dbReference type="InterPro" id="IPR038488">
    <property type="entry name" value="Integrase_DNA-bd_sf"/>
</dbReference>
<name>A0A1X9T389_9BACT</name>
<dbReference type="GO" id="GO:0006310">
    <property type="term" value="P:DNA recombination"/>
    <property type="evidence" value="ECO:0007669"/>
    <property type="project" value="UniProtKB-KW"/>
</dbReference>
<evidence type="ECO:0000256" key="3">
    <source>
        <dbReference type="ARBA" id="ARBA00023125"/>
    </source>
</evidence>
<keyword evidence="2" id="KW-0229">DNA integration</keyword>
<dbReference type="InterPro" id="IPR050808">
    <property type="entry name" value="Phage_Integrase"/>
</dbReference>
<dbReference type="Pfam" id="PF22022">
    <property type="entry name" value="Phage_int_M"/>
    <property type="match status" value="1"/>
</dbReference>
<keyword evidence="4" id="KW-0233">DNA recombination</keyword>
<dbReference type="SUPFAM" id="SSF56349">
    <property type="entry name" value="DNA breaking-rejoining enzymes"/>
    <property type="match status" value="1"/>
</dbReference>
<dbReference type="InterPro" id="IPR053876">
    <property type="entry name" value="Phage_int_M"/>
</dbReference>
<evidence type="ECO:0000256" key="1">
    <source>
        <dbReference type="ARBA" id="ARBA00008857"/>
    </source>
</evidence>
<dbReference type="PANTHER" id="PTHR30629:SF2">
    <property type="entry name" value="PROPHAGE INTEGRASE INTS-RELATED"/>
    <property type="match status" value="1"/>
</dbReference>
<dbReference type="RefSeq" id="WP_086334042.1">
    <property type="nucleotide sequence ID" value="NZ_CP018791.1"/>
</dbReference>
<dbReference type="Proteomes" id="UP000194265">
    <property type="component" value="Chromosome"/>
</dbReference>
<protein>
    <submittedName>
        <fullName evidence="6">Site-specific recombinase, phage integrase family</fullName>
    </submittedName>
</protein>
<dbReference type="OrthoDB" id="9775880at2"/>
<feature type="domain" description="Tyr recombinase" evidence="5">
    <location>
        <begin position="212"/>
        <end position="405"/>
    </location>
</feature>
<organism evidence="6 7">
    <name type="scientific">Campylobacter vicugnae</name>
    <dbReference type="NCBI Taxonomy" id="1660076"/>
    <lineage>
        <taxon>Bacteria</taxon>
        <taxon>Pseudomonadati</taxon>
        <taxon>Campylobacterota</taxon>
        <taxon>Epsilonproteobacteria</taxon>
        <taxon>Campylobacterales</taxon>
        <taxon>Campylobacteraceae</taxon>
        <taxon>Campylobacter</taxon>
    </lineage>
</organism>
<dbReference type="CDD" id="cd00801">
    <property type="entry name" value="INT_P4_C"/>
    <property type="match status" value="1"/>
</dbReference>
<dbReference type="EMBL" id="CP018791">
    <property type="protein sequence ID" value="ARR02869.1"/>
    <property type="molecule type" value="Genomic_DNA"/>
</dbReference>
<keyword evidence="3" id="KW-0238">DNA-binding</keyword>
<dbReference type="GO" id="GO:0003677">
    <property type="term" value="F:DNA binding"/>
    <property type="evidence" value="ECO:0007669"/>
    <property type="project" value="UniProtKB-KW"/>
</dbReference>
<dbReference type="Gene3D" id="1.10.150.130">
    <property type="match status" value="1"/>
</dbReference>
<dbReference type="Gene3D" id="3.30.160.390">
    <property type="entry name" value="Integrase, DNA-binding domain"/>
    <property type="match status" value="1"/>
</dbReference>
<reference evidence="6 7" key="1">
    <citation type="journal article" date="2017" name="Genome Biol. Evol.">
        <title>Comparative Genomic Analysis Identifies a Campylobacter Clade Deficient in Selenium Metabolism.</title>
        <authorList>
            <person name="Miller W.G."/>
            <person name="Yee E."/>
            <person name="Lopes B.S."/>
            <person name="Chapman M.H."/>
            <person name="Huynh S."/>
            <person name="Bono J.L."/>
            <person name="Parker C.T."/>
            <person name="Strachan N.J.C."/>
            <person name="Forbes K.J."/>
        </authorList>
    </citation>
    <scope>NUCLEOTIDE SEQUENCE [LARGE SCALE GENOMIC DNA]</scope>
    <source>
        <strain evidence="6 7">RM8964</strain>
    </source>
</reference>
<comment type="similarity">
    <text evidence="1">Belongs to the 'phage' integrase family.</text>
</comment>
<dbReference type="Gene3D" id="1.10.443.10">
    <property type="entry name" value="Intergrase catalytic core"/>
    <property type="match status" value="1"/>
</dbReference>
<gene>
    <name evidence="6" type="ORF">CVIC8964_1487</name>
</gene>
<dbReference type="GO" id="GO:0015074">
    <property type="term" value="P:DNA integration"/>
    <property type="evidence" value="ECO:0007669"/>
    <property type="project" value="UniProtKB-KW"/>
</dbReference>
<evidence type="ECO:0000256" key="2">
    <source>
        <dbReference type="ARBA" id="ARBA00022908"/>
    </source>
</evidence>
<evidence type="ECO:0000313" key="7">
    <source>
        <dbReference type="Proteomes" id="UP000194265"/>
    </source>
</evidence>
<dbReference type="InterPro" id="IPR013762">
    <property type="entry name" value="Integrase-like_cat_sf"/>
</dbReference>
<evidence type="ECO:0000259" key="5">
    <source>
        <dbReference type="PROSITE" id="PS51898"/>
    </source>
</evidence>
<dbReference type="InterPro" id="IPR011010">
    <property type="entry name" value="DNA_brk_join_enz"/>
</dbReference>
<evidence type="ECO:0000313" key="6">
    <source>
        <dbReference type="EMBL" id="ARR02869.1"/>
    </source>
</evidence>